<keyword evidence="6" id="KW-0325">Glycoprotein</keyword>
<accession>A0A1B6GYZ7</accession>
<dbReference type="InterPro" id="IPR025705">
    <property type="entry name" value="Beta_hexosaminidase_sua/sub"/>
</dbReference>
<dbReference type="GO" id="GO:0030203">
    <property type="term" value="P:glycosaminoglycan metabolic process"/>
    <property type="evidence" value="ECO:0007669"/>
    <property type="project" value="TreeGrafter"/>
</dbReference>
<feature type="non-terminal residue" evidence="11">
    <location>
        <position position="1"/>
    </location>
</feature>
<dbReference type="GO" id="GO:0005886">
    <property type="term" value="C:plasma membrane"/>
    <property type="evidence" value="ECO:0007669"/>
    <property type="project" value="TreeGrafter"/>
</dbReference>
<evidence type="ECO:0000256" key="8">
    <source>
        <dbReference type="PIRSR" id="PIRSR001093-1"/>
    </source>
</evidence>
<dbReference type="SUPFAM" id="SSF51445">
    <property type="entry name" value="(Trans)glycosidases"/>
    <property type="match status" value="1"/>
</dbReference>
<dbReference type="InterPro" id="IPR029019">
    <property type="entry name" value="HEX_eukaryotic_N"/>
</dbReference>
<evidence type="ECO:0000259" key="9">
    <source>
        <dbReference type="Pfam" id="PF00728"/>
    </source>
</evidence>
<dbReference type="AlphaFoldDB" id="A0A1B6GYZ7"/>
<comment type="catalytic activity">
    <reaction evidence="1">
        <text>Hydrolysis of terminal non-reducing N-acetyl-D-hexosamine residues in N-acetyl-beta-D-hexosaminides.</text>
        <dbReference type="EC" id="3.2.1.52"/>
    </reaction>
</comment>
<dbReference type="SUPFAM" id="SSF55545">
    <property type="entry name" value="beta-N-acetylhexosaminidase-like domain"/>
    <property type="match status" value="1"/>
</dbReference>
<dbReference type="PIRSF" id="PIRSF001093">
    <property type="entry name" value="B-hxosamndse_ab_euk"/>
    <property type="match status" value="1"/>
</dbReference>
<dbReference type="FunFam" id="3.20.20.80:FF:000063">
    <property type="entry name" value="Beta-hexosaminidase"/>
    <property type="match status" value="1"/>
</dbReference>
<keyword evidence="7" id="KW-0326">Glycosidase</keyword>
<feature type="domain" description="Glycoside hydrolase family 20 catalytic" evidence="9">
    <location>
        <begin position="147"/>
        <end position="499"/>
    </location>
</feature>
<dbReference type="Gene3D" id="3.20.20.80">
    <property type="entry name" value="Glycosidases"/>
    <property type="match status" value="1"/>
</dbReference>
<proteinExistence type="inferred from homology"/>
<dbReference type="Pfam" id="PF14845">
    <property type="entry name" value="Glycohydro_20b2"/>
    <property type="match status" value="1"/>
</dbReference>
<keyword evidence="5" id="KW-0378">Hydrolase</keyword>
<reference evidence="11" key="1">
    <citation type="submission" date="2015-11" db="EMBL/GenBank/DDBJ databases">
        <title>De novo transcriptome assembly of four potential Pierce s Disease insect vectors from Arizona vineyards.</title>
        <authorList>
            <person name="Tassone E.E."/>
        </authorList>
    </citation>
    <scope>NUCLEOTIDE SEQUENCE</scope>
</reference>
<evidence type="ECO:0000256" key="1">
    <source>
        <dbReference type="ARBA" id="ARBA00001231"/>
    </source>
</evidence>
<evidence type="ECO:0000256" key="6">
    <source>
        <dbReference type="ARBA" id="ARBA00023180"/>
    </source>
</evidence>
<evidence type="ECO:0000256" key="5">
    <source>
        <dbReference type="ARBA" id="ARBA00022801"/>
    </source>
</evidence>
<dbReference type="Gene3D" id="3.30.379.10">
    <property type="entry name" value="Chitobiase/beta-hexosaminidase domain 2-like"/>
    <property type="match status" value="1"/>
</dbReference>
<dbReference type="EC" id="3.2.1.52" evidence="3"/>
<gene>
    <name evidence="11" type="ORF">g.45323</name>
</gene>
<dbReference type="PRINTS" id="PR00738">
    <property type="entry name" value="GLHYDRLASE20"/>
</dbReference>
<organism evidence="11">
    <name type="scientific">Cuerna arida</name>
    <dbReference type="NCBI Taxonomy" id="1464854"/>
    <lineage>
        <taxon>Eukaryota</taxon>
        <taxon>Metazoa</taxon>
        <taxon>Ecdysozoa</taxon>
        <taxon>Arthropoda</taxon>
        <taxon>Hexapoda</taxon>
        <taxon>Insecta</taxon>
        <taxon>Pterygota</taxon>
        <taxon>Neoptera</taxon>
        <taxon>Paraneoptera</taxon>
        <taxon>Hemiptera</taxon>
        <taxon>Auchenorrhyncha</taxon>
        <taxon>Membracoidea</taxon>
        <taxon>Cicadellidae</taxon>
        <taxon>Cicadellinae</taxon>
        <taxon>Proconiini</taxon>
        <taxon>Cuerna</taxon>
    </lineage>
</organism>
<protein>
    <recommendedName>
        <fullName evidence="3">beta-N-acetylhexosaminidase</fullName>
        <ecNumber evidence="3">3.2.1.52</ecNumber>
    </recommendedName>
</protein>
<dbReference type="Pfam" id="PF00728">
    <property type="entry name" value="Glyco_hydro_20"/>
    <property type="match status" value="1"/>
</dbReference>
<keyword evidence="4" id="KW-0732">Signal</keyword>
<dbReference type="GO" id="GO:0005975">
    <property type="term" value="P:carbohydrate metabolic process"/>
    <property type="evidence" value="ECO:0007669"/>
    <property type="project" value="InterPro"/>
</dbReference>
<evidence type="ECO:0000313" key="11">
    <source>
        <dbReference type="EMBL" id="JAS67639.1"/>
    </source>
</evidence>
<dbReference type="EMBL" id="GECZ01002130">
    <property type="protein sequence ID" value="JAS67639.1"/>
    <property type="molecule type" value="Transcribed_RNA"/>
</dbReference>
<evidence type="ECO:0000256" key="3">
    <source>
        <dbReference type="ARBA" id="ARBA00012663"/>
    </source>
</evidence>
<dbReference type="PANTHER" id="PTHR22600:SF26">
    <property type="entry name" value="BETA-N-ACETYLHEXOSAMINIDASE"/>
    <property type="match status" value="1"/>
</dbReference>
<evidence type="ECO:0000256" key="2">
    <source>
        <dbReference type="ARBA" id="ARBA00006285"/>
    </source>
</evidence>
<dbReference type="InterPro" id="IPR029018">
    <property type="entry name" value="Hex-like_dom2"/>
</dbReference>
<dbReference type="InterPro" id="IPR015883">
    <property type="entry name" value="Glyco_hydro_20_cat"/>
</dbReference>
<feature type="active site" description="Proton donor" evidence="8">
    <location>
        <position position="307"/>
    </location>
</feature>
<dbReference type="PANTHER" id="PTHR22600">
    <property type="entry name" value="BETA-HEXOSAMINIDASE"/>
    <property type="match status" value="1"/>
</dbReference>
<dbReference type="InterPro" id="IPR017853">
    <property type="entry name" value="GH"/>
</dbReference>
<evidence type="ECO:0000256" key="7">
    <source>
        <dbReference type="ARBA" id="ARBA00023295"/>
    </source>
</evidence>
<evidence type="ECO:0000256" key="4">
    <source>
        <dbReference type="ARBA" id="ARBA00022729"/>
    </source>
</evidence>
<sequence>FGGLWPLPEAVQYSHKRFEFVTFDIGNFINFSPKIQKAVWNFFKNIEFNSNEVPKSLLSAKINKYLVKIHPNLTNEQDEQKFQLYTDEKYEIKSNSSSTTIDIYIKASNFYGFRHGLETLSQLIVKNDILATHLMPVDFKIQDGPKYPYRGLLIDSARNFISVDSIFRTLKAMSANKLNFLHWHLTDTQSFPFQSKSYPNFTRFGAYSPKKTYSVQDVKKIIEFADLNGIRVIPELDAPAHAGAGWDSEENMLICYNREPWAYYCLEPPCGQLNPVNDQVYDVLAKLYQDMMEAFDWPSLFHMGGDEIKNECWNTSSEIVNWMKSRNWINDKEGFLKLWNYFQNKALSKLKSISPNVTAILWTSEITNLENIEKFIPKEDYIIQIWDDPTNPKFDVNTYLKKGYKIIYSNYRKLYLDCGFSSWVKDGSSWCEHVGWQKAYNHFSKTEESKAFEGLDRNVTQNLILGSEVALWSEQVDDATLDSRLWPRAAAAAESLWTHDKLDWTAVEERFMIHTMRLKKTRYSI</sequence>
<comment type="similarity">
    <text evidence="2">Belongs to the glycosyl hydrolase 20 family.</text>
</comment>
<name>A0A1B6GYZ7_9HEMI</name>
<dbReference type="GO" id="GO:0016231">
    <property type="term" value="F:beta-N-acetylglucosaminidase activity"/>
    <property type="evidence" value="ECO:0007669"/>
    <property type="project" value="TreeGrafter"/>
</dbReference>
<feature type="domain" description="Beta-hexosaminidase eukaryotic type N-terminal" evidence="10">
    <location>
        <begin position="4"/>
        <end position="123"/>
    </location>
</feature>
<evidence type="ECO:0000259" key="10">
    <source>
        <dbReference type="Pfam" id="PF14845"/>
    </source>
</evidence>